<evidence type="ECO:0000313" key="4">
    <source>
        <dbReference type="Proteomes" id="UP000095662"/>
    </source>
</evidence>
<dbReference type="Pfam" id="PF02608">
    <property type="entry name" value="Bmp"/>
    <property type="match status" value="1"/>
</dbReference>
<accession>A0A175A629</accession>
<dbReference type="AlphaFoldDB" id="A0A175A629"/>
<dbReference type="Gene3D" id="3.40.50.2300">
    <property type="match status" value="2"/>
</dbReference>
<dbReference type="STRING" id="39492.ERS852540_02387"/>
<proteinExistence type="predicted"/>
<reference evidence="3 4" key="1">
    <citation type="submission" date="2015-09" db="EMBL/GenBank/DDBJ databases">
        <authorList>
            <consortium name="Pathogen Informatics"/>
        </authorList>
    </citation>
    <scope>NUCLEOTIDE SEQUENCE [LARGE SCALE GENOMIC DNA]</scope>
    <source>
        <strain evidence="3 4">2789STDY5834928</strain>
    </source>
</reference>
<dbReference type="GO" id="GO:0005886">
    <property type="term" value="C:plasma membrane"/>
    <property type="evidence" value="ECO:0007669"/>
    <property type="project" value="InterPro"/>
</dbReference>
<name>A0A175A629_9FIRM</name>
<evidence type="ECO:0000313" key="3">
    <source>
        <dbReference type="EMBL" id="CUQ91726.1"/>
    </source>
</evidence>
<dbReference type="PANTHER" id="PTHR43208">
    <property type="entry name" value="ABC TRANSPORTER SUBSTRATE-BINDING PROTEIN"/>
    <property type="match status" value="1"/>
</dbReference>
<dbReference type="InterPro" id="IPR052910">
    <property type="entry name" value="ABC-Purine-Binding"/>
</dbReference>
<gene>
    <name evidence="3" type="ORF">ERS852540_02387</name>
</gene>
<dbReference type="PANTHER" id="PTHR43208:SF1">
    <property type="entry name" value="ABC TRANSPORTER SUBSTRATE-BINDING PROTEIN"/>
    <property type="match status" value="1"/>
</dbReference>
<dbReference type="InterPro" id="IPR003760">
    <property type="entry name" value="PnrA-like"/>
</dbReference>
<dbReference type="Proteomes" id="UP000095662">
    <property type="component" value="Unassembled WGS sequence"/>
</dbReference>
<feature type="domain" description="ABC transporter substrate-binding protein PnrA-like" evidence="2">
    <location>
        <begin position="79"/>
        <end position="368"/>
    </location>
</feature>
<keyword evidence="1" id="KW-0732">Signal</keyword>
<protein>
    <submittedName>
        <fullName evidence="3">Purine-binding protein BAB2_0673</fullName>
    </submittedName>
</protein>
<evidence type="ECO:0000256" key="1">
    <source>
        <dbReference type="ARBA" id="ARBA00022729"/>
    </source>
</evidence>
<organism evidence="3 4">
    <name type="scientific">[Eubacterium] siraeum</name>
    <dbReference type="NCBI Taxonomy" id="39492"/>
    <lineage>
        <taxon>Bacteria</taxon>
        <taxon>Bacillati</taxon>
        <taxon>Bacillota</taxon>
        <taxon>Clostridia</taxon>
        <taxon>Eubacteriales</taxon>
        <taxon>Oscillospiraceae</taxon>
        <taxon>Oscillospiraceae incertae sedis</taxon>
    </lineage>
</organism>
<sequence length="424" mass="46778">MKMCYNYIRYNEIAVKSDFIAVFSDFSGGRFKLKKLSRYIKLLALALSAVLTLCACSGDGASSGESSSAPDYSLDTSAKVGYVYNEEISRDNMTYMFEKSRKDIETALGLETCYVDGVAVSQFENAVKVLKNEGCSIIVSASHVFANSALSYAKKDKDVYILSYGGTASLTNLTTFRPKLYQPAFVCGTVAAWNSSSHKIGIVADDLMYCSNGVVNAFILGIQQIYKERETDVEIIYAETKAQTETAVNTLEGKGCDVIFSYQSNDYCMYYCDSIGMRSIGFTNDMAYSAPKYGLVGYYLNWATFITDTVRTCINDNFMAEVYVGGFSEAFVKLTPYSAACKKETLTIADTLYDYVKKGKAKIFEGEIRDKDGLARVGAGATLDDMQVLAMDYLVYGVTYIDNIIDPVPNPTTSDLIVKKEYVS</sequence>
<dbReference type="EMBL" id="CZBY01000026">
    <property type="protein sequence ID" value="CUQ91726.1"/>
    <property type="molecule type" value="Genomic_DNA"/>
</dbReference>
<evidence type="ECO:0000259" key="2">
    <source>
        <dbReference type="Pfam" id="PF02608"/>
    </source>
</evidence>